<organism evidence="1 2">
    <name type="scientific">Nocardia gamkensis</name>
    <dbReference type="NCBI Taxonomy" id="352869"/>
    <lineage>
        <taxon>Bacteria</taxon>
        <taxon>Bacillati</taxon>
        <taxon>Actinomycetota</taxon>
        <taxon>Actinomycetes</taxon>
        <taxon>Mycobacteriales</taxon>
        <taxon>Nocardiaceae</taxon>
        <taxon>Nocardia</taxon>
    </lineage>
</organism>
<protein>
    <submittedName>
        <fullName evidence="1">Uncharacterized protein</fullName>
    </submittedName>
</protein>
<dbReference type="EMBL" id="JAAXOS010000023">
    <property type="protein sequence ID" value="NKY30912.1"/>
    <property type="molecule type" value="Genomic_DNA"/>
</dbReference>
<reference evidence="1 2" key="1">
    <citation type="submission" date="2020-04" db="EMBL/GenBank/DDBJ databases">
        <title>MicrobeNet Type strains.</title>
        <authorList>
            <person name="Nicholson A.C."/>
        </authorList>
    </citation>
    <scope>NUCLEOTIDE SEQUENCE [LARGE SCALE GENOMIC DNA]</scope>
    <source>
        <strain evidence="1 2">DSM 44956</strain>
    </source>
</reference>
<evidence type="ECO:0000313" key="1">
    <source>
        <dbReference type="EMBL" id="NKY30912.1"/>
    </source>
</evidence>
<gene>
    <name evidence="1" type="ORF">HGB38_32595</name>
</gene>
<accession>A0A7X6LAK9</accession>
<dbReference type="Proteomes" id="UP000540698">
    <property type="component" value="Unassembled WGS sequence"/>
</dbReference>
<proteinExistence type="predicted"/>
<sequence>MPMRTPQTVLIDRPYAPLEKRRLPAGRPRAWYVLHNRRLKAMRLAIALLDSGVYAPSYATNKRIRHTAEVIGIRPPSDATCSMVRTLMRKRY</sequence>
<dbReference type="AlphaFoldDB" id="A0A7X6LAK9"/>
<comment type="caution">
    <text evidence="1">The sequence shown here is derived from an EMBL/GenBank/DDBJ whole genome shotgun (WGS) entry which is preliminary data.</text>
</comment>
<keyword evidence="2" id="KW-1185">Reference proteome</keyword>
<evidence type="ECO:0000313" key="2">
    <source>
        <dbReference type="Proteomes" id="UP000540698"/>
    </source>
</evidence>
<name>A0A7X6LAK9_9NOCA</name>